<protein>
    <recommendedName>
        <fullName evidence="1">Secretion system C-terminal sorting domain-containing protein</fullName>
    </recommendedName>
</protein>
<reference evidence="2 3" key="1">
    <citation type="submission" date="2018-06" db="EMBL/GenBank/DDBJ databases">
        <title>Mucibacter soli gen. nov., sp. nov., a new member of the family Chitinophagaceae producing mucin.</title>
        <authorList>
            <person name="Kim M.-K."/>
            <person name="Park S."/>
            <person name="Kim T.-S."/>
            <person name="Joung Y."/>
            <person name="Han J.-H."/>
            <person name="Kim S.B."/>
        </authorList>
    </citation>
    <scope>NUCLEOTIDE SEQUENCE [LARGE SCALE GENOMIC DNA]</scope>
    <source>
        <strain evidence="2 3">R1-15</strain>
    </source>
</reference>
<dbReference type="Pfam" id="PF18962">
    <property type="entry name" value="Por_Secre_tail"/>
    <property type="match status" value="1"/>
</dbReference>
<dbReference type="RefSeq" id="WP_110999258.1">
    <property type="nucleotide sequence ID" value="NZ_QKTW01000017.1"/>
</dbReference>
<evidence type="ECO:0000259" key="1">
    <source>
        <dbReference type="Pfam" id="PF18962"/>
    </source>
</evidence>
<name>A0A2W2B9S7_9BACT</name>
<sequence length="1067" mass="116147">MFKVHPKLQQLCKAAGLALIPLINVGNAQGQNLLTSGFTEAAIVSRCFDHHSETLYCNNDNTINGACTRDFAFNIYQNDTLVIDWGFPAARTAAEIAAMHYQTYIETSPGVLSNIIPLNFTNNTFSGNTQLKFPVAGLSLGQHRLVFYYQNTDGIYRPEVFIRFNVVPTITSAWAEMPTICKNDFINAHQDYHFNIKTSPITVNDIMFNAPQVPTGPYLSNTGCTGQEQIEVIMEGGGIGLPIHGVSHLYGSTWNPATAANPVDHYITYSDMVNYLNSGGGTSNPLNIHFSDGVRDVVFPAPIIVNNSAQNGADPYTNTPSASYNYYDYTVQGNEIWDAQNNPAYGAGNLIRIEHRLHIPAGSALTISNMNVEFGPNADILIEPAPAPVDPSLPTVFGGGLILNNATLTAFTPCDASRQLWKGITALGNSSFDQKGHGANINPYLQSYVNMKNSTISYAQEAFRNGDPNDLYSRNGGMIMALNSRFYNNEHTANFQSYLSSYQLAGHTFYSSYQSHFYNCEFTADQGLFTGFIFGREIRSLDIAGCSFTAPPDPQNILYASKAIQGIDMGVNVRNYTYYNAGSFYPITVSSSFTNTKTAVTTSQLNPLYGSFSVTNATFNNNVNGVIALNVTAPTIEYNEFIVPNSPGNQIISNGVEVYGGSGYHVSENKFSGPGSYAQNIGVLAWATGSANNTIRRNSYTNLGTATLSNFSNRGTSLGSSTGLQILCNQNSGNGYDIAARGSNPVTDGIARTQGSVSLPAANTFSHTPGGFDIFNPLGQVGPITYYYKSGGAQEQPLNLTGLVIPIATSNSNQCPEDVIPNGPVSSDDIRFNPLSQVVRTLQFYQYNDIGDLDLTNLQATLAQWSDPHADLTNADLMIETEQIEEGNNLYNQIVDKYGLEGQEAEEFNNFGRQLLDLRISQIQNGLQSTDLNDEEVARLENIAENAQMWAKLRAQSWLQKYDGRDINNTVLYPVSSDDGYRIAAQTTDANSVYPNPAKDLLTVHYTATGADAPTFELTTIDGKVVRSAALRSASQQVSLQGLAAGMYLYHVTENGKVMMQGKVTKQ</sequence>
<organism evidence="2 3">
    <name type="scientific">Taibaiella soli</name>
    <dbReference type="NCBI Taxonomy" id="1649169"/>
    <lineage>
        <taxon>Bacteria</taxon>
        <taxon>Pseudomonadati</taxon>
        <taxon>Bacteroidota</taxon>
        <taxon>Chitinophagia</taxon>
        <taxon>Chitinophagales</taxon>
        <taxon>Chitinophagaceae</taxon>
        <taxon>Taibaiella</taxon>
    </lineage>
</organism>
<proteinExistence type="predicted"/>
<dbReference type="EMBL" id="QKTW01000017">
    <property type="protein sequence ID" value="PZF72667.1"/>
    <property type="molecule type" value="Genomic_DNA"/>
</dbReference>
<evidence type="ECO:0000313" key="3">
    <source>
        <dbReference type="Proteomes" id="UP000248745"/>
    </source>
</evidence>
<dbReference type="NCBIfam" id="TIGR04183">
    <property type="entry name" value="Por_Secre_tail"/>
    <property type="match status" value="1"/>
</dbReference>
<dbReference type="Proteomes" id="UP000248745">
    <property type="component" value="Unassembled WGS sequence"/>
</dbReference>
<dbReference type="InterPro" id="IPR026444">
    <property type="entry name" value="Secre_tail"/>
</dbReference>
<accession>A0A2W2B9S7</accession>
<evidence type="ECO:0000313" key="2">
    <source>
        <dbReference type="EMBL" id="PZF72667.1"/>
    </source>
</evidence>
<dbReference type="OrthoDB" id="9757809at2"/>
<dbReference type="AlphaFoldDB" id="A0A2W2B9S7"/>
<feature type="domain" description="Secretion system C-terminal sorting" evidence="1">
    <location>
        <begin position="993"/>
        <end position="1060"/>
    </location>
</feature>
<gene>
    <name evidence="2" type="ORF">DN068_12440</name>
</gene>
<comment type="caution">
    <text evidence="2">The sequence shown here is derived from an EMBL/GenBank/DDBJ whole genome shotgun (WGS) entry which is preliminary data.</text>
</comment>
<keyword evidence="3" id="KW-1185">Reference proteome</keyword>